<evidence type="ECO:0000256" key="1">
    <source>
        <dbReference type="SAM" id="Phobius"/>
    </source>
</evidence>
<keyword evidence="3" id="KW-1185">Reference proteome</keyword>
<reference evidence="2 3" key="1">
    <citation type="submission" date="2023-07" db="EMBL/GenBank/DDBJ databases">
        <title>Sequencing the genomes of 1000 actinobacteria strains.</title>
        <authorList>
            <person name="Klenk H.-P."/>
        </authorList>
    </citation>
    <scope>NUCLEOTIDE SEQUENCE [LARGE SCALE GENOMIC DNA]</scope>
    <source>
        <strain evidence="2 3">DSM 44710</strain>
    </source>
</reference>
<dbReference type="EMBL" id="JAUSRA010000001">
    <property type="protein sequence ID" value="MDP9799316.1"/>
    <property type="molecule type" value="Genomic_DNA"/>
</dbReference>
<feature type="transmembrane region" description="Helical" evidence="1">
    <location>
        <begin position="67"/>
        <end position="85"/>
    </location>
</feature>
<feature type="transmembrane region" description="Helical" evidence="1">
    <location>
        <begin position="155"/>
        <end position="177"/>
    </location>
</feature>
<organism evidence="2 3">
    <name type="scientific">Catenuloplanes nepalensis</name>
    <dbReference type="NCBI Taxonomy" id="587533"/>
    <lineage>
        <taxon>Bacteria</taxon>
        <taxon>Bacillati</taxon>
        <taxon>Actinomycetota</taxon>
        <taxon>Actinomycetes</taxon>
        <taxon>Micromonosporales</taxon>
        <taxon>Micromonosporaceae</taxon>
        <taxon>Catenuloplanes</taxon>
    </lineage>
</organism>
<feature type="transmembrane region" description="Helical" evidence="1">
    <location>
        <begin position="20"/>
        <end position="37"/>
    </location>
</feature>
<feature type="transmembrane region" description="Helical" evidence="1">
    <location>
        <begin position="43"/>
        <end position="60"/>
    </location>
</feature>
<feature type="transmembrane region" description="Helical" evidence="1">
    <location>
        <begin position="91"/>
        <end position="116"/>
    </location>
</feature>
<gene>
    <name evidence="2" type="ORF">J2S43_007828</name>
</gene>
<keyword evidence="1" id="KW-0812">Transmembrane</keyword>
<dbReference type="RefSeq" id="WP_306838092.1">
    <property type="nucleotide sequence ID" value="NZ_JAUSRA010000001.1"/>
</dbReference>
<comment type="caution">
    <text evidence="2">The sequence shown here is derived from an EMBL/GenBank/DDBJ whole genome shotgun (WGS) entry which is preliminary data.</text>
</comment>
<keyword evidence="1" id="KW-0472">Membrane</keyword>
<dbReference type="Proteomes" id="UP001240984">
    <property type="component" value="Unassembled WGS sequence"/>
</dbReference>
<evidence type="ECO:0000313" key="3">
    <source>
        <dbReference type="Proteomes" id="UP001240984"/>
    </source>
</evidence>
<sequence length="181" mass="18518">MKARIRALRDALRRASPTPILVRLAVAGTGLAALLVALPAEFLDLRAAGVLIVLAVLPALRPRGIMPVILALGVIAVWLVGTAAYGEAVSIWRVLALGSLLYAGHSLAALAACLPYDAEIRSEAVTGWVIRLFAVVIGSAVVLVMALAAVGRLTLGGYAVFAIGGLVAAIAAAGLLARISR</sequence>
<evidence type="ECO:0000313" key="2">
    <source>
        <dbReference type="EMBL" id="MDP9799316.1"/>
    </source>
</evidence>
<protein>
    <submittedName>
        <fullName evidence="2">Uncharacterized protein</fullName>
    </submittedName>
</protein>
<keyword evidence="1" id="KW-1133">Transmembrane helix</keyword>
<accession>A0ABT9N6J5</accession>
<proteinExistence type="predicted"/>
<feature type="transmembrane region" description="Helical" evidence="1">
    <location>
        <begin position="128"/>
        <end position="149"/>
    </location>
</feature>
<name>A0ABT9N6J5_9ACTN</name>